<dbReference type="EMBL" id="JACJII010000001">
    <property type="protein sequence ID" value="MBA9004126.1"/>
    <property type="molecule type" value="Genomic_DNA"/>
</dbReference>
<organism evidence="2 3">
    <name type="scientific">Thermomonospora cellulosilytica</name>
    <dbReference type="NCBI Taxonomy" id="1411118"/>
    <lineage>
        <taxon>Bacteria</taxon>
        <taxon>Bacillati</taxon>
        <taxon>Actinomycetota</taxon>
        <taxon>Actinomycetes</taxon>
        <taxon>Streptosporangiales</taxon>
        <taxon>Thermomonosporaceae</taxon>
        <taxon>Thermomonospora</taxon>
    </lineage>
</organism>
<gene>
    <name evidence="2" type="ORF">HNR21_003008</name>
</gene>
<dbReference type="InterPro" id="IPR008030">
    <property type="entry name" value="NmrA-like"/>
</dbReference>
<keyword evidence="3" id="KW-1185">Reference proteome</keyword>
<evidence type="ECO:0000313" key="2">
    <source>
        <dbReference type="EMBL" id="MBA9004126.1"/>
    </source>
</evidence>
<evidence type="ECO:0000259" key="1">
    <source>
        <dbReference type="Pfam" id="PF05368"/>
    </source>
</evidence>
<dbReference type="InterPro" id="IPR036291">
    <property type="entry name" value="NAD(P)-bd_dom_sf"/>
</dbReference>
<protein>
    <submittedName>
        <fullName evidence="2">Uncharacterized protein YbjT (DUF2867 family)</fullName>
    </submittedName>
</protein>
<sequence>MADNEMTLVLGGTGKTGRRVAERLKERAVPVRIGSRSADPAFDWEDPGTWASALHGVSSVYVAYQPDLAVPQAPAAITAFTEAAREAGVRRLVLLSGRGEEEAQRCEDIVRNSGLEWTIVRAAWFHQNFSESDMLGWILDGALVVPAGRAPEPYVDADDIADVAVAALTEDGHAGRVHEVTGPRLLTFADVAAEISAATGREIALVEVPVERYPQVLADAGVPAEAADLLTYLFVTVMDGRNAHVTDGVRRALGREPRDFTDYARSAAASGVWDLPKD</sequence>
<reference evidence="2 3" key="1">
    <citation type="submission" date="2020-08" db="EMBL/GenBank/DDBJ databases">
        <title>Sequencing the genomes of 1000 actinobacteria strains.</title>
        <authorList>
            <person name="Klenk H.-P."/>
        </authorList>
    </citation>
    <scope>NUCLEOTIDE SEQUENCE [LARGE SCALE GENOMIC DNA]</scope>
    <source>
        <strain evidence="2 3">DSM 45823</strain>
    </source>
</reference>
<evidence type="ECO:0000313" key="3">
    <source>
        <dbReference type="Proteomes" id="UP000539313"/>
    </source>
</evidence>
<proteinExistence type="predicted"/>
<comment type="caution">
    <text evidence="2">The sequence shown here is derived from an EMBL/GenBank/DDBJ whole genome shotgun (WGS) entry which is preliminary data.</text>
</comment>
<dbReference type="Gene3D" id="3.40.50.720">
    <property type="entry name" value="NAD(P)-binding Rossmann-like Domain"/>
    <property type="match status" value="1"/>
</dbReference>
<accession>A0A7W3R8V3</accession>
<dbReference type="InterPro" id="IPR051604">
    <property type="entry name" value="Ergot_Alk_Oxidoreductase"/>
</dbReference>
<dbReference type="SUPFAM" id="SSF51735">
    <property type="entry name" value="NAD(P)-binding Rossmann-fold domains"/>
    <property type="match status" value="1"/>
</dbReference>
<dbReference type="PANTHER" id="PTHR43162:SF1">
    <property type="entry name" value="PRESTALK A DIFFERENTIATION PROTEIN A"/>
    <property type="match status" value="1"/>
</dbReference>
<dbReference type="Proteomes" id="UP000539313">
    <property type="component" value="Unassembled WGS sequence"/>
</dbReference>
<name>A0A7W3R8V3_9ACTN</name>
<feature type="domain" description="NmrA-like" evidence="1">
    <location>
        <begin position="7"/>
        <end position="239"/>
    </location>
</feature>
<dbReference type="Pfam" id="PF05368">
    <property type="entry name" value="NmrA"/>
    <property type="match status" value="1"/>
</dbReference>
<dbReference type="PANTHER" id="PTHR43162">
    <property type="match status" value="1"/>
</dbReference>
<dbReference type="RefSeq" id="WP_182705700.1">
    <property type="nucleotide sequence ID" value="NZ_JACJII010000001.1"/>
</dbReference>
<dbReference type="Gene3D" id="3.90.25.10">
    <property type="entry name" value="UDP-galactose 4-epimerase, domain 1"/>
    <property type="match status" value="1"/>
</dbReference>
<dbReference type="AlphaFoldDB" id="A0A7W3R8V3"/>